<keyword evidence="3 11" id="KW-0479">Metal-binding</keyword>
<feature type="region of interest" description="Disordered" evidence="12">
    <location>
        <begin position="282"/>
        <end position="310"/>
    </location>
</feature>
<keyword evidence="10 11" id="KW-0539">Nucleus</keyword>
<dbReference type="GO" id="GO:0006355">
    <property type="term" value="P:regulation of DNA-templated transcription"/>
    <property type="evidence" value="ECO:0007669"/>
    <property type="project" value="InterPro"/>
</dbReference>
<evidence type="ECO:0000256" key="6">
    <source>
        <dbReference type="ARBA" id="ARBA00022833"/>
    </source>
</evidence>
<dbReference type="PANTHER" id="PTHR12831">
    <property type="entry name" value="TRANSCRIPTION INITIATION FACTOR IIH TFIIH , POLYPEPTIDE 3-RELATED"/>
    <property type="match status" value="1"/>
</dbReference>
<comment type="subcellular location">
    <subcellularLocation>
        <location evidence="1 11">Nucleus</location>
    </subcellularLocation>
</comment>
<evidence type="ECO:0000256" key="10">
    <source>
        <dbReference type="ARBA" id="ARBA00023242"/>
    </source>
</evidence>
<dbReference type="InterPro" id="IPR004600">
    <property type="entry name" value="TFIIH_Tfb4/GTF2H3"/>
</dbReference>
<evidence type="ECO:0000256" key="9">
    <source>
        <dbReference type="ARBA" id="ARBA00023204"/>
    </source>
</evidence>
<keyword evidence="9 11" id="KW-0234">DNA repair</keyword>
<dbReference type="GO" id="GO:0006289">
    <property type="term" value="P:nucleotide-excision repair"/>
    <property type="evidence" value="ECO:0007669"/>
    <property type="project" value="UniProtKB-UniRule"/>
</dbReference>
<sequence length="310" mass="34662">MDESEDRQLLVVIFDVNPVWWGLKSLHGEAQITKCLDALLVFVNSFLMLRHDNQLAIIASHSTKSVFLYPSSSQEGEQFISISDGRYEHFARVDSSIIQDFRQLMADGCEDKDIRSDSLIAGSMSTALCYIHRIMREAKSRQKINPRILVVKAADDAAAQYMSFMNVIFAAQKEHVVIDACVLGQDSGLLQQACDMTGGMYLKVPTQDVLLQYLLTAFLSEAEVRKSSFNFSQTNSSRDVDYRAACFCHRSLVDVGFVCSVCLSIFCQFSPICSTCETAFKPPPMSAKSRKKRRLPAGRSNSPYTEGVLK</sequence>
<keyword evidence="7 11" id="KW-0805">Transcription regulation</keyword>
<dbReference type="GO" id="GO:0005675">
    <property type="term" value="C:transcription factor TFIIH holo complex"/>
    <property type="evidence" value="ECO:0007669"/>
    <property type="project" value="UniProtKB-UniRule"/>
</dbReference>
<evidence type="ECO:0000256" key="1">
    <source>
        <dbReference type="ARBA" id="ARBA00004123"/>
    </source>
</evidence>
<comment type="subunit">
    <text evidence="11">Part of a TFIID-containing RNA polymerase II pre-initiation complex that is composed of TBP and at least GTF2A1, GTF2A2, GTF2E1, GTF2E2, GTF2F1, GTF2H2, GTF2H3, GTF2H4, GTF2H5, GTF2B, TCEA1, ERCC2, ERCC3, TAF1, TAF2, TAF3, TAF4, TAF5, TAF6, TAF7, TAF8, TAF9, TAF10, TAF11, TAF12 and TAF13. Component of the 7-subunit TFIIH core complex composed of XPB/ERCC3, XPD/ERCC2, GTF2H1, GTF2H2, GTF2H3, GTF2H4 and GTF2H5, which is active in NER. The core complex associates with the 3-subunit CDK-activating kinase (CAK) module composed of CCNH/cyclin H, CDK7 and MNAT1 to form the 10-subunit holoenzyme (holo-TFIIH) active in transcription. Interacts with RARA; the interaction requires prior phosphorylation of RARA on 'Ser-369' which then enhances interaction of RARA with CDK7.</text>
</comment>
<dbReference type="InterPro" id="IPR036465">
    <property type="entry name" value="vWFA_dom_sf"/>
</dbReference>
<organism evidence="13">
    <name type="scientific">Phallusia mammillata</name>
    <dbReference type="NCBI Taxonomy" id="59560"/>
    <lineage>
        <taxon>Eukaryota</taxon>
        <taxon>Metazoa</taxon>
        <taxon>Chordata</taxon>
        <taxon>Tunicata</taxon>
        <taxon>Ascidiacea</taxon>
        <taxon>Phlebobranchia</taxon>
        <taxon>Ascidiidae</taxon>
        <taxon>Phallusia</taxon>
    </lineage>
</organism>
<dbReference type="Pfam" id="PF03850">
    <property type="entry name" value="Tfb4"/>
    <property type="match status" value="1"/>
</dbReference>
<dbReference type="EMBL" id="LR785638">
    <property type="protein sequence ID" value="CAB3251311.1"/>
    <property type="molecule type" value="mRNA"/>
</dbReference>
<dbReference type="GO" id="GO:0000439">
    <property type="term" value="C:transcription factor TFIIH core complex"/>
    <property type="evidence" value="ECO:0007669"/>
    <property type="project" value="UniProtKB-UniRule"/>
</dbReference>
<evidence type="ECO:0000313" key="13">
    <source>
        <dbReference type="EMBL" id="CAB3251311.1"/>
    </source>
</evidence>
<comment type="function">
    <text evidence="11">Component of the general transcription and DNA repair factor IIH (TFIIH) core complex, which is involved in general and transcription-coupled nucleotide excision repair (NER) of damaged DNA and, when complexed to CAK, in RNA transcription by RNA polymerase II. In NER, TFIIH acts by opening DNA around the lesion to allow the excision of the damaged oligonucleotide and its replacement by a new DNA fragment. In transcription, TFIIH has an essential role in transcription initiation. When the pre-initiation complex (PIC) has been established, TFIIH is required for promoter opening and promoter escape. Phosphorylation of the C-terminal tail (CTD) of the largest subunit of RNA polymerase II by the kinase module CAK controls the initiation of transcription.</text>
</comment>
<evidence type="ECO:0000256" key="12">
    <source>
        <dbReference type="SAM" id="MobiDB-lite"/>
    </source>
</evidence>
<evidence type="ECO:0000256" key="8">
    <source>
        <dbReference type="ARBA" id="ARBA00023163"/>
    </source>
</evidence>
<evidence type="ECO:0000256" key="4">
    <source>
        <dbReference type="ARBA" id="ARBA00022763"/>
    </source>
</evidence>
<dbReference type="Gene3D" id="3.40.50.410">
    <property type="entry name" value="von Willebrand factor, type A domain"/>
    <property type="match status" value="1"/>
</dbReference>
<proteinExistence type="evidence at transcript level"/>
<evidence type="ECO:0000256" key="2">
    <source>
        <dbReference type="ARBA" id="ARBA00005273"/>
    </source>
</evidence>
<keyword evidence="8 11" id="KW-0804">Transcription</keyword>
<protein>
    <recommendedName>
        <fullName evidence="11">General transcription factor IIH subunit 3</fullName>
    </recommendedName>
    <alternativeName>
        <fullName evidence="11">General transcription factor IIH polypeptide 3</fullName>
    </alternativeName>
</protein>
<dbReference type="GO" id="GO:0008270">
    <property type="term" value="F:zinc ion binding"/>
    <property type="evidence" value="ECO:0007669"/>
    <property type="project" value="UniProtKB-KW"/>
</dbReference>
<keyword evidence="4 11" id="KW-0227">DNA damage</keyword>
<evidence type="ECO:0000256" key="5">
    <source>
        <dbReference type="ARBA" id="ARBA00022771"/>
    </source>
</evidence>
<name>A0A6F9DEP3_9ASCI</name>
<comment type="similarity">
    <text evidence="2 11">Belongs to the TFB4 family.</text>
</comment>
<dbReference type="AlphaFoldDB" id="A0A6F9DEP3"/>
<evidence type="ECO:0000256" key="3">
    <source>
        <dbReference type="ARBA" id="ARBA00022723"/>
    </source>
</evidence>
<evidence type="ECO:0000256" key="11">
    <source>
        <dbReference type="RuleBase" id="RU368090"/>
    </source>
</evidence>
<keyword evidence="5 11" id="KW-0863">Zinc-finger</keyword>
<accession>A0A6F9DEP3</accession>
<dbReference type="PANTHER" id="PTHR12831:SF0">
    <property type="entry name" value="GENERAL TRANSCRIPTION FACTOR IIH SUBUNIT 3"/>
    <property type="match status" value="1"/>
</dbReference>
<keyword evidence="6 11" id="KW-0862">Zinc</keyword>
<gene>
    <name evidence="13" type="primary">Gtf2h3</name>
</gene>
<evidence type="ECO:0000256" key="7">
    <source>
        <dbReference type="ARBA" id="ARBA00023015"/>
    </source>
</evidence>
<reference evidence="13" key="1">
    <citation type="submission" date="2020-04" db="EMBL/GenBank/DDBJ databases">
        <authorList>
            <person name="Neveu A P."/>
        </authorList>
    </citation>
    <scope>NUCLEOTIDE SEQUENCE</scope>
    <source>
        <tissue evidence="13">Whole embryo</tissue>
    </source>
</reference>